<evidence type="ECO:0008006" key="3">
    <source>
        <dbReference type="Google" id="ProtNLM"/>
    </source>
</evidence>
<keyword evidence="2" id="KW-1185">Reference proteome</keyword>
<evidence type="ECO:0000313" key="1">
    <source>
        <dbReference type="EMBL" id="KAF5835634.1"/>
    </source>
</evidence>
<dbReference type="EMBL" id="MU069696">
    <property type="protein sequence ID" value="KAF5835634.1"/>
    <property type="molecule type" value="Genomic_DNA"/>
</dbReference>
<proteinExistence type="predicted"/>
<protein>
    <recommendedName>
        <fullName evidence="3">Encoded protein</fullName>
    </recommendedName>
</protein>
<name>A0ABQ7GLZ8_DUNSA</name>
<gene>
    <name evidence="1" type="ORF">DUNSADRAFT_7136</name>
</gene>
<dbReference type="Proteomes" id="UP000815325">
    <property type="component" value="Unassembled WGS sequence"/>
</dbReference>
<evidence type="ECO:0000313" key="2">
    <source>
        <dbReference type="Proteomes" id="UP000815325"/>
    </source>
</evidence>
<organism evidence="1 2">
    <name type="scientific">Dunaliella salina</name>
    <name type="common">Green alga</name>
    <name type="synonym">Protococcus salinus</name>
    <dbReference type="NCBI Taxonomy" id="3046"/>
    <lineage>
        <taxon>Eukaryota</taxon>
        <taxon>Viridiplantae</taxon>
        <taxon>Chlorophyta</taxon>
        <taxon>core chlorophytes</taxon>
        <taxon>Chlorophyceae</taxon>
        <taxon>CS clade</taxon>
        <taxon>Chlamydomonadales</taxon>
        <taxon>Dunaliellaceae</taxon>
        <taxon>Dunaliella</taxon>
    </lineage>
</organism>
<comment type="caution">
    <text evidence="1">The sequence shown here is derived from an EMBL/GenBank/DDBJ whole genome shotgun (WGS) entry which is preliminary data.</text>
</comment>
<accession>A0ABQ7GLZ8</accession>
<sequence length="66" mass="7417">MLSLMVTGHRLDSMCCIYGRFSWCLNALDLLSNLWFLLPVCVAVASPRASCHPEFDGKVLLQCEKL</sequence>
<reference evidence="1" key="1">
    <citation type="submission" date="2017-08" db="EMBL/GenBank/DDBJ databases">
        <authorList>
            <person name="Polle J.E."/>
            <person name="Barry K."/>
            <person name="Cushman J."/>
            <person name="Schmutz J."/>
            <person name="Tran D."/>
            <person name="Hathwaick L.T."/>
            <person name="Yim W.C."/>
            <person name="Jenkins J."/>
            <person name="Mckie-Krisberg Z.M."/>
            <person name="Prochnik S."/>
            <person name="Lindquist E."/>
            <person name="Dockter R.B."/>
            <person name="Adam C."/>
            <person name="Molina H."/>
            <person name="Bunkerborg J."/>
            <person name="Jin E."/>
            <person name="Buchheim M."/>
            <person name="Magnuson J."/>
        </authorList>
    </citation>
    <scope>NUCLEOTIDE SEQUENCE</scope>
    <source>
        <strain evidence="1">CCAP 19/18</strain>
    </source>
</reference>